<evidence type="ECO:0000256" key="12">
    <source>
        <dbReference type="SAM" id="MobiDB-lite"/>
    </source>
</evidence>
<evidence type="ECO:0000313" key="15">
    <source>
        <dbReference type="EMBL" id="CEM06468.1"/>
    </source>
</evidence>
<dbReference type="GO" id="GO:0001227">
    <property type="term" value="F:DNA-binding transcription repressor activity, RNA polymerase II-specific"/>
    <property type="evidence" value="ECO:0007669"/>
    <property type="project" value="TreeGrafter"/>
</dbReference>
<dbReference type="PROSITE" id="PS50174">
    <property type="entry name" value="G_PATCH"/>
    <property type="match status" value="1"/>
</dbReference>
<dbReference type="STRING" id="1169540.A0A0G4F2N0"/>
<evidence type="ECO:0000256" key="2">
    <source>
        <dbReference type="ARBA" id="ARBA00022414"/>
    </source>
</evidence>
<keyword evidence="3" id="KW-0678">Repressor</keyword>
<dbReference type="Gene3D" id="2.30.30.140">
    <property type="match status" value="1"/>
</dbReference>
<reference evidence="15 16" key="1">
    <citation type="submission" date="2014-11" db="EMBL/GenBank/DDBJ databases">
        <authorList>
            <person name="Zhu J."/>
            <person name="Qi W."/>
            <person name="Song R."/>
        </authorList>
    </citation>
    <scope>NUCLEOTIDE SEQUENCE [LARGE SCALE GENOMIC DNA]</scope>
</reference>
<feature type="compositionally biased region" description="Pro residues" evidence="12">
    <location>
        <begin position="305"/>
        <end position="317"/>
    </location>
</feature>
<evidence type="ECO:0000256" key="3">
    <source>
        <dbReference type="ARBA" id="ARBA00022491"/>
    </source>
</evidence>
<dbReference type="InterPro" id="IPR002999">
    <property type="entry name" value="Tudor"/>
</dbReference>
<evidence type="ECO:0000313" key="16">
    <source>
        <dbReference type="Proteomes" id="UP000041254"/>
    </source>
</evidence>
<gene>
    <name evidence="15" type="ORF">Vbra_5662</name>
</gene>
<dbReference type="Proteomes" id="UP000041254">
    <property type="component" value="Unassembled WGS sequence"/>
</dbReference>
<sequence length="582" mass="63646">MAEDAAAALREQIRQTEEQLKELEALPASEEITAIKKDLIALISSLQETLLQLTKASALHSLEQVANGPESASGAPSCPFKEIAAVLSSPSPSPEHPSGSAAPATAAAASDDLPAASIDSLVGSRVLFPRRALNGAVTWRIGIIEQLRRSDHDAQRPPEGGHRDGDEDEGDGLLMCLVSYAAPREKGETRCRHIRNVSECPYGPSCRFSHGVWVELDALQSLPWHHEDISEGNKVEARFSDGLWYEATVTEVTPDGRVRVHFDPPHSHDFTLPPTAILPRADVFYGGSISSKDDQEDGQENEPSRPSPSPYPSPAPSPSDEAIGWGGSDSESDGDEEEQQGFHAVQEQFEHPHVEEFGKWEQFTKGFGSKMLKKMGWKGGALGKADHMDHDKRIVNPISVRVLPPRRSLDFISKPFKKGASKRRGKRGSGKRKLAAKYGEAWLAQHGPSAPHERGSFKLLNDGLMQGMGQKADSAAAEARRAEAKHQHEMEKLRRSQTTSEGDLRKKLVACQDKLKVARSQLSGAEDQLKRHLGKGAVTELQATYGGSVAAKRKEIQRLEDEERALTEKLSGNRAKKKLKVF</sequence>
<dbReference type="InParanoid" id="A0A0G4F2N0"/>
<protein>
    <recommendedName>
        <fullName evidence="2">Zinc finger CCCH-type with G patch domain-containing protein</fullName>
    </recommendedName>
</protein>
<dbReference type="PROSITE" id="PS50103">
    <property type="entry name" value="ZF_C3H1"/>
    <property type="match status" value="1"/>
</dbReference>
<feature type="region of interest" description="Disordered" evidence="12">
    <location>
        <begin position="413"/>
        <end position="432"/>
    </location>
</feature>
<dbReference type="PANTHER" id="PTHR46297:SF1">
    <property type="entry name" value="ZINC FINGER CCCH-TYPE WITH G PATCH DOMAIN-CONTAINING PROTEIN"/>
    <property type="match status" value="1"/>
</dbReference>
<dbReference type="GO" id="GO:0008270">
    <property type="term" value="F:zinc ion binding"/>
    <property type="evidence" value="ECO:0007669"/>
    <property type="project" value="UniProtKB-KW"/>
</dbReference>
<evidence type="ECO:0000256" key="4">
    <source>
        <dbReference type="ARBA" id="ARBA00022723"/>
    </source>
</evidence>
<proteinExistence type="predicted"/>
<feature type="compositionally biased region" description="Basic and acidic residues" evidence="12">
    <location>
        <begin position="150"/>
        <end position="165"/>
    </location>
</feature>
<evidence type="ECO:0000256" key="8">
    <source>
        <dbReference type="ARBA" id="ARBA00023125"/>
    </source>
</evidence>
<keyword evidence="8" id="KW-0238">DNA-binding</keyword>
<feature type="region of interest" description="Disordered" evidence="12">
    <location>
        <begin position="286"/>
        <end position="341"/>
    </location>
</feature>
<keyword evidence="10" id="KW-0539">Nucleus</keyword>
<feature type="compositionally biased region" description="Acidic residues" evidence="12">
    <location>
        <begin position="330"/>
        <end position="339"/>
    </location>
</feature>
<keyword evidence="9" id="KW-0804">Transcription</keyword>
<feature type="domain" description="G-patch" evidence="14">
    <location>
        <begin position="364"/>
        <end position="414"/>
    </location>
</feature>
<feature type="region of interest" description="Disordered" evidence="12">
    <location>
        <begin position="150"/>
        <end position="169"/>
    </location>
</feature>
<feature type="domain" description="C3H1-type" evidence="13">
    <location>
        <begin position="185"/>
        <end position="213"/>
    </location>
</feature>
<feature type="compositionally biased region" description="Low complexity" evidence="12">
    <location>
        <begin position="96"/>
        <end position="107"/>
    </location>
</feature>
<evidence type="ECO:0000259" key="13">
    <source>
        <dbReference type="PROSITE" id="PS50103"/>
    </source>
</evidence>
<dbReference type="InterPro" id="IPR000571">
    <property type="entry name" value="Znf_CCCH"/>
</dbReference>
<evidence type="ECO:0000256" key="10">
    <source>
        <dbReference type="ARBA" id="ARBA00023242"/>
    </source>
</evidence>
<name>A0A0G4F2N0_VITBC</name>
<dbReference type="CDD" id="cd20384">
    <property type="entry name" value="Tudor_ZGPAT"/>
    <property type="match status" value="1"/>
</dbReference>
<evidence type="ECO:0000256" key="5">
    <source>
        <dbReference type="ARBA" id="ARBA00022771"/>
    </source>
</evidence>
<dbReference type="SMART" id="SM00333">
    <property type="entry name" value="TUDOR"/>
    <property type="match status" value="1"/>
</dbReference>
<keyword evidence="5 11" id="KW-0863">Zinc-finger</keyword>
<keyword evidence="16" id="KW-1185">Reference proteome</keyword>
<evidence type="ECO:0000256" key="9">
    <source>
        <dbReference type="ARBA" id="ARBA00023163"/>
    </source>
</evidence>
<dbReference type="AlphaFoldDB" id="A0A0G4F2N0"/>
<dbReference type="OrthoDB" id="332246at2759"/>
<dbReference type="SUPFAM" id="SSF63748">
    <property type="entry name" value="Tudor/PWWP/MBT"/>
    <property type="match status" value="1"/>
</dbReference>
<dbReference type="Pfam" id="PF01585">
    <property type="entry name" value="G-patch"/>
    <property type="match status" value="1"/>
</dbReference>
<evidence type="ECO:0000259" key="14">
    <source>
        <dbReference type="PROSITE" id="PS50174"/>
    </source>
</evidence>
<dbReference type="GO" id="GO:0000978">
    <property type="term" value="F:RNA polymerase II cis-regulatory region sequence-specific DNA binding"/>
    <property type="evidence" value="ECO:0007669"/>
    <property type="project" value="TreeGrafter"/>
</dbReference>
<evidence type="ECO:0000256" key="11">
    <source>
        <dbReference type="PROSITE-ProRule" id="PRU00723"/>
    </source>
</evidence>
<keyword evidence="6 11" id="KW-0862">Zinc</keyword>
<organism evidence="15 16">
    <name type="scientific">Vitrella brassicaformis (strain CCMP3155)</name>
    <dbReference type="NCBI Taxonomy" id="1169540"/>
    <lineage>
        <taxon>Eukaryota</taxon>
        <taxon>Sar</taxon>
        <taxon>Alveolata</taxon>
        <taxon>Colpodellida</taxon>
        <taxon>Vitrellaceae</taxon>
        <taxon>Vitrella</taxon>
    </lineage>
</organism>
<dbReference type="InterPro" id="IPR000467">
    <property type="entry name" value="G_patch_dom"/>
</dbReference>
<accession>A0A0G4F2N0</accession>
<dbReference type="PANTHER" id="PTHR46297">
    <property type="entry name" value="ZINC FINGER CCCH-TYPE WITH G PATCH DOMAIN-CONTAINING PROTEIN"/>
    <property type="match status" value="1"/>
</dbReference>
<dbReference type="SMART" id="SM00443">
    <property type="entry name" value="G_patch"/>
    <property type="match status" value="1"/>
</dbReference>
<dbReference type="EMBL" id="CDMY01000366">
    <property type="protein sequence ID" value="CEM06468.1"/>
    <property type="molecule type" value="Genomic_DNA"/>
</dbReference>
<keyword evidence="4 11" id="KW-0479">Metal-binding</keyword>
<dbReference type="Gene3D" id="2.30.30.1190">
    <property type="match status" value="1"/>
</dbReference>
<comment type="subcellular location">
    <subcellularLocation>
        <location evidence="1">Nucleus</location>
    </subcellularLocation>
</comment>
<feature type="zinc finger region" description="C3H1-type" evidence="11">
    <location>
        <begin position="185"/>
        <end position="213"/>
    </location>
</feature>
<dbReference type="VEuPathDB" id="CryptoDB:Vbra_5662"/>
<evidence type="ECO:0000256" key="6">
    <source>
        <dbReference type="ARBA" id="ARBA00022833"/>
    </source>
</evidence>
<evidence type="ECO:0000256" key="7">
    <source>
        <dbReference type="ARBA" id="ARBA00023015"/>
    </source>
</evidence>
<feature type="region of interest" description="Disordered" evidence="12">
    <location>
        <begin position="87"/>
        <end position="107"/>
    </location>
</feature>
<evidence type="ECO:0000256" key="1">
    <source>
        <dbReference type="ARBA" id="ARBA00004123"/>
    </source>
</evidence>
<dbReference type="GO" id="GO:0005634">
    <property type="term" value="C:nucleus"/>
    <property type="evidence" value="ECO:0007669"/>
    <property type="project" value="UniProtKB-SubCell"/>
</dbReference>
<feature type="compositionally biased region" description="Basic residues" evidence="12">
    <location>
        <begin position="415"/>
        <end position="432"/>
    </location>
</feature>
<feature type="compositionally biased region" description="Basic and acidic residues" evidence="12">
    <location>
        <begin position="485"/>
        <end position="494"/>
    </location>
</feature>
<feature type="region of interest" description="Disordered" evidence="12">
    <location>
        <begin position="485"/>
        <end position="505"/>
    </location>
</feature>
<keyword evidence="7" id="KW-0805">Transcription regulation</keyword>